<evidence type="ECO:0000256" key="1">
    <source>
        <dbReference type="ARBA" id="ARBA00004167"/>
    </source>
</evidence>
<feature type="transmembrane region" description="Helical" evidence="7">
    <location>
        <begin position="1130"/>
        <end position="1148"/>
    </location>
</feature>
<dbReference type="GO" id="GO:0120015">
    <property type="term" value="F:sterol transfer activity"/>
    <property type="evidence" value="ECO:0007669"/>
    <property type="project" value="TreeGrafter"/>
</dbReference>
<dbReference type="STRING" id="1280837.A0A316V412"/>
<feature type="compositionally biased region" description="Polar residues" evidence="6">
    <location>
        <begin position="89"/>
        <end position="100"/>
    </location>
</feature>
<evidence type="ECO:0000256" key="4">
    <source>
        <dbReference type="ARBA" id="ARBA00022989"/>
    </source>
</evidence>
<dbReference type="CDD" id="cd13220">
    <property type="entry name" value="PH-GRAM_GRAMDC"/>
    <property type="match status" value="1"/>
</dbReference>
<dbReference type="PANTHER" id="PTHR23319">
    <property type="entry name" value="GRAM DOMAIN CONTAINING 1B, ISOFORM E"/>
    <property type="match status" value="1"/>
</dbReference>
<sequence length="1274" mass="136531">MPSTLNNFFRSSASRRASFAAQQSDSSGASQKSSNDQSPESVTSYSTTPSSESESVLTPIATPNPAAKVQQQKQPEQFKEAIPHIVRPKNQSSLPPISTNIDEKSVRDPPTKSSSVPSIEIVSPSGNTPRHLWGPDDTDRNSNPSPSLSAISSENLYQSISPKSQSTALFSAPPQVSYDQGYDNDEEEFDDPLYSLSSSNRKMARQTKGDPSTPAKRGSKDVPDRHDVMRRAMADATTSDQYGISSAPAFGNERNFSNMQLPPQMPLSPTVRPHVPAEAPANKAVSNLNRAMPASQSTGSIVDLDKPGQGSLSFDHFAGQTGEGTMVLADGSTVSAAAATAGITKSDSIDSTKKISSRFPLRPKLGSRNNSYQSEHNPLNDSPTNSVFGHGTAPTPANTSSPMKNPTHGRYATTGHAAEPVKSKHSSLAVPGTGGALDAASNGRHHMHESASTGSLLASPLHKFRRLSDSNSKKNGPSGGIAGALAASGMAGMGVGHAELLQRTQSKLNEQERQQSQKHITRSRNSSIGSGYASGYEGGVYRDPVTGKMTERGPGHEAGPDGHHLALQSSNASFDGSDISAGSGLNAAANFALGLHDNFVSPEDPLARAEGDGHAPMTPGGIGAVTGLSPSGLGERVTLGEHDDWHHNDVDAQITGFAVASSKRNAEFHGLFPTVPEDDYLIEDYGCALVREILIQGRLYVSENHVCFYANIFGWVTNIALPFSEIVSVEKRMTAYVIPNAIQIATLHSKNTFASFLSRDTTYDLIVQIWKLSHPALRPAETIDAGTDEESIEGADGATISHGDVDNDKAKGDDHHPVKKSKRKMLKKKLGINKEGSEMQMANGRTNGGPAISRGVSPAPGSAKRAPHRKTTCSCERDKKHFTTIAMETTYPTVPEKLYNLIFTSGFMKDFWTDNQHLTDLQISPWKPNTQNNNNLSRDISYIKPLAGGFGPKQTKCLLTDENVHVDFDDHVIALTTTRTPDVPSGNSFSVKTKTCITWAGGNVSKMLVTCQVEWSGRSMLKSVIDRACIDGQKQYYKDLDGAIRTYIKEHTSEFREEGEDPEAAVAAIDEHAENAGGAGDEQATKSADGAAEGEKSSGGPLAAYLEPWRPVLDILSDAFGGLAELSPSVLILGGVVFLLVISNLWALSSRTGERDPLDPHRLRSSTTSKANKHQQTLHAPDVANSAEAVAVAVRDVLSEYFDHSRHQQGSVFGGRVPPRGSTTPKLGLDGVAIEDPHQELESLLGLLNDVEKRVSQLRTHINEIQQTNVKNEL</sequence>
<dbReference type="InterPro" id="IPR031968">
    <property type="entry name" value="VASt"/>
</dbReference>
<keyword evidence="5 7" id="KW-0472">Membrane</keyword>
<dbReference type="InterPro" id="IPR011993">
    <property type="entry name" value="PH-like_dom_sf"/>
</dbReference>
<feature type="region of interest" description="Disordered" evidence="6">
    <location>
        <begin position="508"/>
        <end position="571"/>
    </location>
</feature>
<feature type="region of interest" description="Disordered" evidence="6">
    <location>
        <begin position="1209"/>
        <end position="1228"/>
    </location>
</feature>
<reference evidence="9 10" key="1">
    <citation type="journal article" date="2018" name="Mol. Biol. Evol.">
        <title>Broad Genomic Sampling Reveals a Smut Pathogenic Ancestry of the Fungal Clade Ustilaginomycotina.</title>
        <authorList>
            <person name="Kijpornyongpan T."/>
            <person name="Mondo S.J."/>
            <person name="Barry K."/>
            <person name="Sandor L."/>
            <person name="Lee J."/>
            <person name="Lipzen A."/>
            <person name="Pangilinan J."/>
            <person name="LaButti K."/>
            <person name="Hainaut M."/>
            <person name="Henrissat B."/>
            <person name="Grigoriev I.V."/>
            <person name="Spatafora J.W."/>
            <person name="Aime M.C."/>
        </authorList>
    </citation>
    <scope>NUCLEOTIDE SEQUENCE [LARGE SCALE GENOMIC DNA]</scope>
    <source>
        <strain evidence="9 10">MCA 3882</strain>
    </source>
</reference>
<dbReference type="PANTHER" id="PTHR23319:SF4">
    <property type="entry name" value="GRAM DOMAIN CONTAINING 1B, ISOFORM E"/>
    <property type="match status" value="1"/>
</dbReference>
<dbReference type="InterPro" id="IPR051482">
    <property type="entry name" value="Cholesterol_transport"/>
</dbReference>
<keyword evidence="4 7" id="KW-1133">Transmembrane helix</keyword>
<dbReference type="GO" id="GO:0032934">
    <property type="term" value="F:sterol binding"/>
    <property type="evidence" value="ECO:0007669"/>
    <property type="project" value="TreeGrafter"/>
</dbReference>
<feature type="compositionally biased region" description="Polar residues" evidence="6">
    <location>
        <begin position="157"/>
        <end position="169"/>
    </location>
</feature>
<accession>A0A316V412</accession>
<dbReference type="GO" id="GO:0140268">
    <property type="term" value="C:endoplasmic reticulum-plasma membrane contact site"/>
    <property type="evidence" value="ECO:0007669"/>
    <property type="project" value="TreeGrafter"/>
</dbReference>
<comment type="similarity">
    <text evidence="2">Belongs to the YSP2 family.</text>
</comment>
<dbReference type="GO" id="GO:0005886">
    <property type="term" value="C:plasma membrane"/>
    <property type="evidence" value="ECO:0007669"/>
    <property type="project" value="TreeGrafter"/>
</dbReference>
<feature type="domain" description="VASt" evidence="8">
    <location>
        <begin position="881"/>
        <end position="1052"/>
    </location>
</feature>
<name>A0A316V412_9BASI</name>
<dbReference type="GeneID" id="37021400"/>
<evidence type="ECO:0000256" key="7">
    <source>
        <dbReference type="SAM" id="Phobius"/>
    </source>
</evidence>
<keyword evidence="3 7" id="KW-0812">Transmembrane</keyword>
<feature type="region of interest" description="Disordered" evidence="6">
    <location>
        <begin position="788"/>
        <end position="825"/>
    </location>
</feature>
<proteinExistence type="inferred from homology"/>
<evidence type="ECO:0000256" key="5">
    <source>
        <dbReference type="ARBA" id="ARBA00023136"/>
    </source>
</evidence>
<feature type="region of interest" description="Disordered" evidence="6">
    <location>
        <begin position="840"/>
        <end position="874"/>
    </location>
</feature>
<feature type="compositionally biased region" description="Basic and acidic residues" evidence="6">
    <location>
        <begin position="803"/>
        <end position="816"/>
    </location>
</feature>
<feature type="compositionally biased region" description="Low complexity" evidence="6">
    <location>
        <begin position="1"/>
        <end position="56"/>
    </location>
</feature>
<feature type="compositionally biased region" description="Basic and acidic residues" evidence="6">
    <location>
        <begin position="1153"/>
        <end position="1162"/>
    </location>
</feature>
<dbReference type="GO" id="GO:0005739">
    <property type="term" value="C:mitochondrion"/>
    <property type="evidence" value="ECO:0007669"/>
    <property type="project" value="TreeGrafter"/>
</dbReference>
<dbReference type="RefSeq" id="XP_025352589.1">
    <property type="nucleotide sequence ID" value="XM_025499619.1"/>
</dbReference>
<feature type="compositionally biased region" description="Basic and acidic residues" evidence="6">
    <location>
        <begin position="101"/>
        <end position="110"/>
    </location>
</feature>
<dbReference type="InterPro" id="IPR004182">
    <property type="entry name" value="GRAM"/>
</dbReference>
<feature type="compositionally biased region" description="Basic and acidic residues" evidence="6">
    <location>
        <begin position="549"/>
        <end position="564"/>
    </location>
</feature>
<keyword evidence="10" id="KW-1185">Reference proteome</keyword>
<evidence type="ECO:0000256" key="2">
    <source>
        <dbReference type="ARBA" id="ARBA00006582"/>
    </source>
</evidence>
<feature type="compositionally biased region" description="Polar residues" evidence="6">
    <location>
        <begin position="1165"/>
        <end position="1178"/>
    </location>
</feature>
<dbReference type="OrthoDB" id="2162691at2759"/>
<evidence type="ECO:0000259" key="8">
    <source>
        <dbReference type="PROSITE" id="PS51778"/>
    </source>
</evidence>
<dbReference type="GO" id="GO:0032541">
    <property type="term" value="C:cortical endoplasmic reticulum"/>
    <property type="evidence" value="ECO:0007669"/>
    <property type="project" value="TreeGrafter"/>
</dbReference>
<dbReference type="GO" id="GO:0005789">
    <property type="term" value="C:endoplasmic reticulum membrane"/>
    <property type="evidence" value="ECO:0007669"/>
    <property type="project" value="TreeGrafter"/>
</dbReference>
<organism evidence="9 10">
    <name type="scientific">Meira miltonrushii</name>
    <dbReference type="NCBI Taxonomy" id="1280837"/>
    <lineage>
        <taxon>Eukaryota</taxon>
        <taxon>Fungi</taxon>
        <taxon>Dikarya</taxon>
        <taxon>Basidiomycota</taxon>
        <taxon>Ustilaginomycotina</taxon>
        <taxon>Exobasidiomycetes</taxon>
        <taxon>Exobasidiales</taxon>
        <taxon>Brachybasidiaceae</taxon>
        <taxon>Meira</taxon>
    </lineage>
</organism>
<evidence type="ECO:0000256" key="6">
    <source>
        <dbReference type="SAM" id="MobiDB-lite"/>
    </source>
</evidence>
<feature type="region of interest" description="Disordered" evidence="6">
    <location>
        <begin position="1075"/>
        <end position="1100"/>
    </location>
</feature>
<dbReference type="SMART" id="SM00568">
    <property type="entry name" value="GRAM"/>
    <property type="match status" value="1"/>
</dbReference>
<feature type="compositionally biased region" description="Acidic residues" evidence="6">
    <location>
        <begin position="182"/>
        <end position="191"/>
    </location>
</feature>
<gene>
    <name evidence="9" type="ORF">FA14DRAFT_162454</name>
</gene>
<protein>
    <recommendedName>
        <fullName evidence="8">VASt domain-containing protein</fullName>
    </recommendedName>
</protein>
<evidence type="ECO:0000313" key="9">
    <source>
        <dbReference type="EMBL" id="PWN32287.1"/>
    </source>
</evidence>
<dbReference type="Gene3D" id="2.30.29.30">
    <property type="entry name" value="Pleckstrin-homology domain (PH domain)/Phosphotyrosine-binding domain (PTB)"/>
    <property type="match status" value="1"/>
</dbReference>
<comment type="subcellular location">
    <subcellularLocation>
        <location evidence="1">Membrane</location>
        <topology evidence="1">Single-pass membrane protein</topology>
    </subcellularLocation>
</comment>
<feature type="compositionally biased region" description="Low complexity" evidence="6">
    <location>
        <begin position="141"/>
        <end position="156"/>
    </location>
</feature>
<feature type="compositionally biased region" description="Polar residues" evidence="6">
    <location>
        <begin position="367"/>
        <end position="387"/>
    </location>
</feature>
<feature type="region of interest" description="Disordered" evidence="6">
    <location>
        <begin position="1153"/>
        <end position="1182"/>
    </location>
</feature>
<dbReference type="AlphaFoldDB" id="A0A316V412"/>
<dbReference type="Pfam" id="PF16016">
    <property type="entry name" value="VASt"/>
    <property type="match status" value="1"/>
</dbReference>
<feature type="compositionally biased region" description="Low complexity" evidence="6">
    <location>
        <begin position="113"/>
        <end position="125"/>
    </location>
</feature>
<feature type="region of interest" description="Disordered" evidence="6">
    <location>
        <begin position="341"/>
        <end position="459"/>
    </location>
</feature>
<dbReference type="InParanoid" id="A0A316V412"/>
<feature type="region of interest" description="Disordered" evidence="6">
    <location>
        <begin position="1"/>
        <end position="270"/>
    </location>
</feature>
<feature type="compositionally biased region" description="Basic and acidic residues" evidence="6">
    <location>
        <begin position="218"/>
        <end position="233"/>
    </location>
</feature>
<dbReference type="EMBL" id="KZ819606">
    <property type="protein sequence ID" value="PWN32287.1"/>
    <property type="molecule type" value="Genomic_DNA"/>
</dbReference>
<dbReference type="Proteomes" id="UP000245771">
    <property type="component" value="Unassembled WGS sequence"/>
</dbReference>
<dbReference type="PROSITE" id="PS51778">
    <property type="entry name" value="VAST"/>
    <property type="match status" value="1"/>
</dbReference>
<evidence type="ECO:0000313" key="10">
    <source>
        <dbReference type="Proteomes" id="UP000245771"/>
    </source>
</evidence>
<dbReference type="GO" id="GO:0032366">
    <property type="term" value="P:intracellular sterol transport"/>
    <property type="evidence" value="ECO:0007669"/>
    <property type="project" value="TreeGrafter"/>
</dbReference>
<feature type="compositionally biased region" description="Polar residues" evidence="6">
    <location>
        <begin position="395"/>
        <end position="404"/>
    </location>
</feature>
<dbReference type="Pfam" id="PF02893">
    <property type="entry name" value="GRAM"/>
    <property type="match status" value="1"/>
</dbReference>
<evidence type="ECO:0000256" key="3">
    <source>
        <dbReference type="ARBA" id="ARBA00022692"/>
    </source>
</evidence>